<dbReference type="EMBL" id="JAUHHV010000003">
    <property type="protein sequence ID" value="KAK1431209.1"/>
    <property type="molecule type" value="Genomic_DNA"/>
</dbReference>
<protein>
    <submittedName>
        <fullName evidence="2">Uncharacterized protein</fullName>
    </submittedName>
</protein>
<comment type="caution">
    <text evidence="2">The sequence shown here is derived from an EMBL/GenBank/DDBJ whole genome shotgun (WGS) entry which is preliminary data.</text>
</comment>
<keyword evidence="1" id="KW-0472">Membrane</keyword>
<evidence type="ECO:0000256" key="1">
    <source>
        <dbReference type="SAM" id="Phobius"/>
    </source>
</evidence>
<evidence type="ECO:0000313" key="2">
    <source>
        <dbReference type="EMBL" id="KAK1431209.1"/>
    </source>
</evidence>
<accession>A0AAD8P3U3</accession>
<gene>
    <name evidence="2" type="ORF">QVD17_14508</name>
</gene>
<sequence length="84" mass="9695">MTCFIKYKHLKKLVLVETLKNLVASEAATVTPVKSQFRHRNTAVPVSSLRSLYLMTHSSSLLNFFFFFFINFSISYFPLKTLAI</sequence>
<feature type="transmembrane region" description="Helical" evidence="1">
    <location>
        <begin position="60"/>
        <end position="79"/>
    </location>
</feature>
<reference evidence="2" key="1">
    <citation type="journal article" date="2023" name="bioRxiv">
        <title>Improved chromosome-level genome assembly for marigold (Tagetes erecta).</title>
        <authorList>
            <person name="Jiang F."/>
            <person name="Yuan L."/>
            <person name="Wang S."/>
            <person name="Wang H."/>
            <person name="Xu D."/>
            <person name="Wang A."/>
            <person name="Fan W."/>
        </authorList>
    </citation>
    <scope>NUCLEOTIDE SEQUENCE</scope>
    <source>
        <strain evidence="2">WSJ</strain>
        <tissue evidence="2">Leaf</tissue>
    </source>
</reference>
<proteinExistence type="predicted"/>
<keyword evidence="1" id="KW-0812">Transmembrane</keyword>
<keyword evidence="1" id="KW-1133">Transmembrane helix</keyword>
<evidence type="ECO:0000313" key="3">
    <source>
        <dbReference type="Proteomes" id="UP001229421"/>
    </source>
</evidence>
<dbReference type="Proteomes" id="UP001229421">
    <property type="component" value="Unassembled WGS sequence"/>
</dbReference>
<dbReference type="AlphaFoldDB" id="A0AAD8P3U3"/>
<organism evidence="2 3">
    <name type="scientific">Tagetes erecta</name>
    <name type="common">African marigold</name>
    <dbReference type="NCBI Taxonomy" id="13708"/>
    <lineage>
        <taxon>Eukaryota</taxon>
        <taxon>Viridiplantae</taxon>
        <taxon>Streptophyta</taxon>
        <taxon>Embryophyta</taxon>
        <taxon>Tracheophyta</taxon>
        <taxon>Spermatophyta</taxon>
        <taxon>Magnoliopsida</taxon>
        <taxon>eudicotyledons</taxon>
        <taxon>Gunneridae</taxon>
        <taxon>Pentapetalae</taxon>
        <taxon>asterids</taxon>
        <taxon>campanulids</taxon>
        <taxon>Asterales</taxon>
        <taxon>Asteraceae</taxon>
        <taxon>Asteroideae</taxon>
        <taxon>Heliantheae alliance</taxon>
        <taxon>Tageteae</taxon>
        <taxon>Tagetes</taxon>
    </lineage>
</organism>
<name>A0AAD8P3U3_TARER</name>
<keyword evidence="3" id="KW-1185">Reference proteome</keyword>